<evidence type="ECO:0000256" key="2">
    <source>
        <dbReference type="ARBA" id="ARBA00022574"/>
    </source>
</evidence>
<evidence type="ECO:0000313" key="12">
    <source>
        <dbReference type="Proteomes" id="UP000751190"/>
    </source>
</evidence>
<dbReference type="FunFam" id="2.130.10.10:FF:000034">
    <property type="entry name" value="Pre-mRNA-processing factor 17, putative"/>
    <property type="match status" value="1"/>
</dbReference>
<dbReference type="SUPFAM" id="SSF50978">
    <property type="entry name" value="WD40 repeat-like"/>
    <property type="match status" value="1"/>
</dbReference>
<dbReference type="InterPro" id="IPR036322">
    <property type="entry name" value="WD40_repeat_dom_sf"/>
</dbReference>
<keyword evidence="2 9" id="KW-0853">WD repeat</keyword>
<dbReference type="PANTHER" id="PTHR43979:SF1">
    <property type="entry name" value="PRE-MRNA-PROCESSING FACTOR 17"/>
    <property type="match status" value="1"/>
</dbReference>
<comment type="caution">
    <text evidence="11">The sequence shown here is derived from an EMBL/GenBank/DDBJ whole genome shotgun (WGS) entry which is preliminary data.</text>
</comment>
<dbReference type="EMBL" id="JAGTXO010000003">
    <property type="protein sequence ID" value="KAG8469181.1"/>
    <property type="molecule type" value="Genomic_DNA"/>
</dbReference>
<evidence type="ECO:0000256" key="3">
    <source>
        <dbReference type="ARBA" id="ARBA00022664"/>
    </source>
</evidence>
<accession>A0A8J5XHS2</accession>
<keyword evidence="4" id="KW-0747">Spliceosome</keyword>
<dbReference type="CDD" id="cd00200">
    <property type="entry name" value="WD40"/>
    <property type="match status" value="1"/>
</dbReference>
<name>A0A8J5XHS2_DIALT</name>
<evidence type="ECO:0000256" key="4">
    <source>
        <dbReference type="ARBA" id="ARBA00022728"/>
    </source>
</evidence>
<dbReference type="PROSITE" id="PS50082">
    <property type="entry name" value="WD_REPEATS_2"/>
    <property type="match status" value="4"/>
</dbReference>
<comment type="subcellular location">
    <subcellularLocation>
        <location evidence="1">Nucleus</location>
    </subcellularLocation>
</comment>
<dbReference type="InterPro" id="IPR032847">
    <property type="entry name" value="PRPF17"/>
</dbReference>
<dbReference type="PRINTS" id="PR00320">
    <property type="entry name" value="GPROTEINBRPT"/>
</dbReference>
<dbReference type="PANTHER" id="PTHR43979">
    <property type="entry name" value="PRE-MRNA-PROCESSING FACTOR 17"/>
    <property type="match status" value="1"/>
</dbReference>
<evidence type="ECO:0000256" key="9">
    <source>
        <dbReference type="PROSITE-ProRule" id="PRU00221"/>
    </source>
</evidence>
<sequence>MASALAALAAYEDEDVDDDNTGAEAAQSAGPPLEARAIMPAVHAAPDVDIAFEREKRRAYPVLAPTEASVRYNPRYEDLYAPEQGPLAPERMRRTGKGLGGRNAHVASIEQTNLHQYTFDDQYHTFGRLGYAADPAAAAGAPPVVGNAAAFERALGARSAEGVGGTGLAAANGRVRDDAAVAPRKRLRDGDPFAPFEFALSRDDSEQLRLSAEDQAIVDARSKERALAKARAADGESAPVEEKSIFHGESEKDYQGRTYMAPPAELRAAREHECFIPRQEVHAYSGHTKGVAAIRWFPRSGHLLLSAGMDAKVKLWDVNGSRKCLRTFLGHSAAVRDICFNNDGTRFLTCSYDRYIKLWDTETGQCLGAYTTKKLPYCVKFHPDADKQNIFIAGQADKQAVQWDIESGTPVQFYNQHLGAVNTVTFCDQNRRFVTTADDKKMLVWEYGIPVPIKHISEPHMHSIPFVALHPNEKWLLGQSLDNQIVVYGVQNRFRQHNKKLFRGHMNAGYACQIDVTPDGQFVLSGDSDGRVFFWDWKSTKVFRKVKAHDGVCIGAIFHPILPSTMATCGWDGLIKLFQ</sequence>
<dbReference type="PROSITE" id="PS50294">
    <property type="entry name" value="WD_REPEATS_REGION"/>
    <property type="match status" value="2"/>
</dbReference>
<proteinExistence type="predicted"/>
<keyword evidence="7" id="KW-0539">Nucleus</keyword>
<dbReference type="InterPro" id="IPR020472">
    <property type="entry name" value="WD40_PAC1"/>
</dbReference>
<dbReference type="Proteomes" id="UP000751190">
    <property type="component" value="Unassembled WGS sequence"/>
</dbReference>
<dbReference type="OMA" id="TLWHPHE"/>
<dbReference type="InterPro" id="IPR015943">
    <property type="entry name" value="WD40/YVTN_repeat-like_dom_sf"/>
</dbReference>
<feature type="region of interest" description="Disordered" evidence="10">
    <location>
        <begin position="1"/>
        <end position="30"/>
    </location>
</feature>
<dbReference type="GO" id="GO:0000398">
    <property type="term" value="P:mRNA splicing, via spliceosome"/>
    <property type="evidence" value="ECO:0007669"/>
    <property type="project" value="InterPro"/>
</dbReference>
<dbReference type="Gene3D" id="2.130.10.10">
    <property type="entry name" value="YVTN repeat-like/Quinoprotein amine dehydrogenase"/>
    <property type="match status" value="1"/>
</dbReference>
<dbReference type="PROSITE" id="PS00678">
    <property type="entry name" value="WD_REPEATS_1"/>
    <property type="match status" value="1"/>
</dbReference>
<dbReference type="AlphaFoldDB" id="A0A8J5XHS2"/>
<dbReference type="InterPro" id="IPR019775">
    <property type="entry name" value="WD40_repeat_CS"/>
</dbReference>
<dbReference type="GO" id="GO:0003729">
    <property type="term" value="F:mRNA binding"/>
    <property type="evidence" value="ECO:0007669"/>
    <property type="project" value="TreeGrafter"/>
</dbReference>
<keyword evidence="6" id="KW-0508">mRNA splicing</keyword>
<feature type="repeat" description="WD" evidence="9">
    <location>
        <begin position="328"/>
        <end position="369"/>
    </location>
</feature>
<evidence type="ECO:0000256" key="8">
    <source>
        <dbReference type="ARBA" id="ARBA00068146"/>
    </source>
</evidence>
<feature type="compositionally biased region" description="Low complexity" evidence="10">
    <location>
        <begin position="1"/>
        <end position="10"/>
    </location>
</feature>
<dbReference type="SMART" id="SM00320">
    <property type="entry name" value="WD40"/>
    <property type="match status" value="7"/>
</dbReference>
<evidence type="ECO:0000256" key="6">
    <source>
        <dbReference type="ARBA" id="ARBA00023187"/>
    </source>
</evidence>
<keyword evidence="12" id="KW-1185">Reference proteome</keyword>
<dbReference type="InterPro" id="IPR001680">
    <property type="entry name" value="WD40_rpt"/>
</dbReference>
<gene>
    <name evidence="11" type="ORF">KFE25_007699</name>
</gene>
<evidence type="ECO:0000256" key="1">
    <source>
        <dbReference type="ARBA" id="ARBA00004123"/>
    </source>
</evidence>
<keyword evidence="5" id="KW-0677">Repeat</keyword>
<feature type="repeat" description="WD" evidence="9">
    <location>
        <begin position="284"/>
        <end position="319"/>
    </location>
</feature>
<evidence type="ECO:0000256" key="5">
    <source>
        <dbReference type="ARBA" id="ARBA00022737"/>
    </source>
</evidence>
<dbReference type="GO" id="GO:0071013">
    <property type="term" value="C:catalytic step 2 spliceosome"/>
    <property type="evidence" value="ECO:0007669"/>
    <property type="project" value="InterPro"/>
</dbReference>
<dbReference type="Pfam" id="PF00400">
    <property type="entry name" value="WD40"/>
    <property type="match status" value="4"/>
</dbReference>
<feature type="repeat" description="WD" evidence="9">
    <location>
        <begin position="514"/>
        <end position="545"/>
    </location>
</feature>
<dbReference type="OrthoDB" id="10257301at2759"/>
<keyword evidence="3" id="KW-0507">mRNA processing</keyword>
<feature type="repeat" description="WD" evidence="9">
    <location>
        <begin position="414"/>
        <end position="446"/>
    </location>
</feature>
<organism evidence="11 12">
    <name type="scientific">Diacronema lutheri</name>
    <name type="common">Unicellular marine alga</name>
    <name type="synonym">Monochrysis lutheri</name>
    <dbReference type="NCBI Taxonomy" id="2081491"/>
    <lineage>
        <taxon>Eukaryota</taxon>
        <taxon>Haptista</taxon>
        <taxon>Haptophyta</taxon>
        <taxon>Pavlovophyceae</taxon>
        <taxon>Pavlovales</taxon>
        <taxon>Pavlovaceae</taxon>
        <taxon>Diacronema</taxon>
    </lineage>
</organism>
<evidence type="ECO:0000256" key="10">
    <source>
        <dbReference type="SAM" id="MobiDB-lite"/>
    </source>
</evidence>
<protein>
    <recommendedName>
        <fullName evidence="8">Pre-mRNA-processing factor 17</fullName>
    </recommendedName>
</protein>
<reference evidence="11" key="1">
    <citation type="submission" date="2021-05" db="EMBL/GenBank/DDBJ databases">
        <title>The genome of the haptophyte Pavlova lutheri (Diacronema luteri, Pavlovales) - a model for lipid biosynthesis in eukaryotic algae.</title>
        <authorList>
            <person name="Hulatt C.J."/>
            <person name="Posewitz M.C."/>
        </authorList>
    </citation>
    <scope>NUCLEOTIDE SEQUENCE</scope>
    <source>
        <strain evidence="11">NIVA-4/92</strain>
    </source>
</reference>
<evidence type="ECO:0000256" key="7">
    <source>
        <dbReference type="ARBA" id="ARBA00023242"/>
    </source>
</evidence>
<evidence type="ECO:0000313" key="11">
    <source>
        <dbReference type="EMBL" id="KAG8469181.1"/>
    </source>
</evidence>
<feature type="compositionally biased region" description="Acidic residues" evidence="10">
    <location>
        <begin position="11"/>
        <end position="21"/>
    </location>
</feature>